<dbReference type="GO" id="GO:0005634">
    <property type="term" value="C:nucleus"/>
    <property type="evidence" value="ECO:0007669"/>
    <property type="project" value="TreeGrafter"/>
</dbReference>
<dbReference type="InterPro" id="IPR052240">
    <property type="entry name" value="SAP_domain_ribonucleoprotein"/>
</dbReference>
<reference evidence="5 6" key="1">
    <citation type="submission" date="2020-04" db="EMBL/GenBank/DDBJ databases">
        <authorList>
            <person name="Wallbank WR R."/>
            <person name="Pardo Diaz C."/>
            <person name="Kozak K."/>
            <person name="Martin S."/>
            <person name="Jiggins C."/>
            <person name="Moest M."/>
            <person name="Warren A I."/>
            <person name="Byers J.R.P. K."/>
            <person name="Montejo-Kovacevich G."/>
            <person name="Yen C E."/>
        </authorList>
    </citation>
    <scope>NUCLEOTIDE SEQUENCE [LARGE SCALE GENOMIC DNA]</scope>
</reference>
<evidence type="ECO:0000256" key="2">
    <source>
        <dbReference type="ARBA" id="ARBA00046328"/>
    </source>
</evidence>
<comment type="caution">
    <text evidence="5">The sequence shown here is derived from an EMBL/GenBank/DDBJ whole genome shotgun (WGS) entry which is preliminary data.</text>
</comment>
<organism evidence="5 6">
    <name type="scientific">Arctia plantaginis</name>
    <name type="common">Wood tiger moth</name>
    <name type="synonym">Phalaena plantaginis</name>
    <dbReference type="NCBI Taxonomy" id="874455"/>
    <lineage>
        <taxon>Eukaryota</taxon>
        <taxon>Metazoa</taxon>
        <taxon>Ecdysozoa</taxon>
        <taxon>Arthropoda</taxon>
        <taxon>Hexapoda</taxon>
        <taxon>Insecta</taxon>
        <taxon>Pterygota</taxon>
        <taxon>Neoptera</taxon>
        <taxon>Endopterygota</taxon>
        <taxon>Lepidoptera</taxon>
        <taxon>Glossata</taxon>
        <taxon>Ditrysia</taxon>
        <taxon>Noctuoidea</taxon>
        <taxon>Erebidae</taxon>
        <taxon>Arctiinae</taxon>
        <taxon>Arctia</taxon>
    </lineage>
</organism>
<dbReference type="AlphaFoldDB" id="A0A8S0ZHE8"/>
<dbReference type="PROSITE" id="PS50800">
    <property type="entry name" value="SAP"/>
    <property type="match status" value="1"/>
</dbReference>
<proteinExistence type="inferred from homology"/>
<accession>A0A8S0ZHE8</accession>
<dbReference type="PANTHER" id="PTHR46551">
    <property type="entry name" value="SAP DOMAIN-CONTAINING RIBONUCLEOPROTEIN"/>
    <property type="match status" value="1"/>
</dbReference>
<dbReference type="Proteomes" id="UP000494106">
    <property type="component" value="Unassembled WGS sequence"/>
</dbReference>
<dbReference type="Pfam" id="PF02037">
    <property type="entry name" value="SAP"/>
    <property type="match status" value="1"/>
</dbReference>
<dbReference type="SMART" id="SM00513">
    <property type="entry name" value="SAP"/>
    <property type="match status" value="1"/>
</dbReference>
<name>A0A8S0ZHE8_ARCPL</name>
<feature type="compositionally biased region" description="Low complexity" evidence="3">
    <location>
        <begin position="64"/>
        <end position="86"/>
    </location>
</feature>
<dbReference type="InterPro" id="IPR036361">
    <property type="entry name" value="SAP_dom_sf"/>
</dbReference>
<evidence type="ECO:0000256" key="1">
    <source>
        <dbReference type="ARBA" id="ARBA00022553"/>
    </source>
</evidence>
<evidence type="ECO:0000256" key="3">
    <source>
        <dbReference type="SAM" id="MobiDB-lite"/>
    </source>
</evidence>
<dbReference type="GO" id="GO:0016973">
    <property type="term" value="P:poly(A)+ mRNA export from nucleus"/>
    <property type="evidence" value="ECO:0007669"/>
    <property type="project" value="TreeGrafter"/>
</dbReference>
<sequence length="95" mass="10030">MDPSKMKVVDLRSELGALGLDTKGNKPALVERLKKALEAKTGKALPDTSILDTSTEDADEPATPRRVPAARTTRRSSSSRLAATPAKVTTALEGT</sequence>
<evidence type="ECO:0000259" key="4">
    <source>
        <dbReference type="PROSITE" id="PS50800"/>
    </source>
</evidence>
<dbReference type="OrthoDB" id="445357at2759"/>
<dbReference type="InterPro" id="IPR003034">
    <property type="entry name" value="SAP_dom"/>
</dbReference>
<comment type="similarity">
    <text evidence="2">Belongs to the SAP domain-containing ribonucleoprotein family.</text>
</comment>
<dbReference type="Gene3D" id="1.10.720.30">
    <property type="entry name" value="SAP domain"/>
    <property type="match status" value="1"/>
</dbReference>
<feature type="domain" description="SAP" evidence="4">
    <location>
        <begin position="3"/>
        <end position="37"/>
    </location>
</feature>
<keyword evidence="6" id="KW-1185">Reference proteome</keyword>
<dbReference type="PANTHER" id="PTHR46551:SF1">
    <property type="entry name" value="SAP DOMAIN-CONTAINING RIBONUCLEOPROTEIN"/>
    <property type="match status" value="1"/>
</dbReference>
<evidence type="ECO:0000313" key="5">
    <source>
        <dbReference type="EMBL" id="CAB3232577.1"/>
    </source>
</evidence>
<evidence type="ECO:0000313" key="6">
    <source>
        <dbReference type="Proteomes" id="UP000494106"/>
    </source>
</evidence>
<gene>
    <name evidence="5" type="ORF">APLA_LOCUS4896</name>
</gene>
<keyword evidence="1" id="KW-0597">Phosphoprotein</keyword>
<dbReference type="SUPFAM" id="SSF68906">
    <property type="entry name" value="SAP domain"/>
    <property type="match status" value="1"/>
</dbReference>
<dbReference type="EMBL" id="CADEBC010000478">
    <property type="protein sequence ID" value="CAB3232577.1"/>
    <property type="molecule type" value="Genomic_DNA"/>
</dbReference>
<protein>
    <recommendedName>
        <fullName evidence="4">SAP domain-containing protein</fullName>
    </recommendedName>
</protein>
<feature type="region of interest" description="Disordered" evidence="3">
    <location>
        <begin position="39"/>
        <end position="95"/>
    </location>
</feature>